<dbReference type="SUPFAM" id="SSF46785">
    <property type="entry name" value="Winged helix' DNA-binding domain"/>
    <property type="match status" value="1"/>
</dbReference>
<organism evidence="1 2">
    <name type="scientific">Bizionia echini</name>
    <dbReference type="NCBI Taxonomy" id="649333"/>
    <lineage>
        <taxon>Bacteria</taxon>
        <taxon>Pseudomonadati</taxon>
        <taxon>Bacteroidota</taxon>
        <taxon>Flavobacteriia</taxon>
        <taxon>Flavobacteriales</taxon>
        <taxon>Flavobacteriaceae</taxon>
        <taxon>Bizionia</taxon>
    </lineage>
</organism>
<name>A0A1I4ZGE8_9FLAO</name>
<dbReference type="OrthoDB" id="1807857at2"/>
<dbReference type="STRING" id="649333.SAMN04487989_101811"/>
<evidence type="ECO:0000313" key="2">
    <source>
        <dbReference type="Proteomes" id="UP000198705"/>
    </source>
</evidence>
<evidence type="ECO:0000313" key="1">
    <source>
        <dbReference type="EMBL" id="SFN49344.1"/>
    </source>
</evidence>
<dbReference type="Gene3D" id="1.10.10.10">
    <property type="entry name" value="Winged helix-like DNA-binding domain superfamily/Winged helix DNA-binding domain"/>
    <property type="match status" value="1"/>
</dbReference>
<dbReference type="RefSeq" id="WP_092206336.1">
    <property type="nucleotide sequence ID" value="NZ_FOVN01000001.1"/>
</dbReference>
<sequence>MIKTLKEKKHELVEKLGVHFENSEQLAPVAARILAYIILTGKAGVTFDDLVSDLCASKSTISSHLNHLQDIHKISYFTKMGDRKKYFVINSDSLIQSIDAMIGQWEMEKELHIEITDYKREINTLKSTSSELKFDLTYHHNYIKFLNLAMASMSELKFQVASMKTQTSS</sequence>
<reference evidence="2" key="1">
    <citation type="submission" date="2016-10" db="EMBL/GenBank/DDBJ databases">
        <authorList>
            <person name="Varghese N."/>
            <person name="Submissions S."/>
        </authorList>
    </citation>
    <scope>NUCLEOTIDE SEQUENCE [LARGE SCALE GENOMIC DNA]</scope>
    <source>
        <strain evidence="2">DSM 23925</strain>
    </source>
</reference>
<keyword evidence="1" id="KW-0238">DNA-binding</keyword>
<dbReference type="InterPro" id="IPR036390">
    <property type="entry name" value="WH_DNA-bd_sf"/>
</dbReference>
<keyword evidence="2" id="KW-1185">Reference proteome</keyword>
<dbReference type="InterPro" id="IPR036388">
    <property type="entry name" value="WH-like_DNA-bd_sf"/>
</dbReference>
<dbReference type="AlphaFoldDB" id="A0A1I4ZGE8"/>
<dbReference type="EMBL" id="FOVN01000001">
    <property type="protein sequence ID" value="SFN49344.1"/>
    <property type="molecule type" value="Genomic_DNA"/>
</dbReference>
<gene>
    <name evidence="1" type="ORF">SAMN04487989_101811</name>
</gene>
<dbReference type="GO" id="GO:0003677">
    <property type="term" value="F:DNA binding"/>
    <property type="evidence" value="ECO:0007669"/>
    <property type="project" value="UniProtKB-KW"/>
</dbReference>
<proteinExistence type="predicted"/>
<dbReference type="Proteomes" id="UP000198705">
    <property type="component" value="Unassembled WGS sequence"/>
</dbReference>
<protein>
    <submittedName>
        <fullName evidence="1">DNA-binding transcriptional regulator GbsR, MarR family</fullName>
    </submittedName>
</protein>
<accession>A0A1I4ZGE8</accession>